<keyword evidence="1" id="KW-0677">Repeat</keyword>
<dbReference type="SUPFAM" id="SSF48403">
    <property type="entry name" value="Ankyrin repeat"/>
    <property type="match status" value="1"/>
</dbReference>
<evidence type="ECO:0000256" key="3">
    <source>
        <dbReference type="PROSITE-ProRule" id="PRU00023"/>
    </source>
</evidence>
<dbReference type="PANTHER" id="PTHR24198">
    <property type="entry name" value="ANKYRIN REPEAT AND PROTEIN KINASE DOMAIN-CONTAINING PROTEIN"/>
    <property type="match status" value="1"/>
</dbReference>
<sequence length="257" mass="29236">MELLIENGADRDRHLWIGQHPVHIALRYGEIDVTVLELLLNVIEAREPVLYKVDVNAQDKLGRTALHLAAASGNEPVVKALMKVLKPQLLEAEDWVKRRPCDVAKTHDIRTILLPRKRNIDAGEYLTGAVTAGGGTLCYDWEESCCICSKSLIRLKSFYHCEACCTEAGMFCSPDHKHNYFCPRCSSENPCRESEDYDRVPMYMHADIFSAGEIWRDYINRESQELSERTTEQQLDVDDIDIDVDSDVMSTSPMDLE</sequence>
<dbReference type="Proteomes" id="UP000018144">
    <property type="component" value="Unassembled WGS sequence"/>
</dbReference>
<gene>
    <name evidence="4" type="ORF">PCON_12814</name>
</gene>
<evidence type="ECO:0000313" key="4">
    <source>
        <dbReference type="EMBL" id="CCX13221.1"/>
    </source>
</evidence>
<dbReference type="Gene3D" id="1.25.40.20">
    <property type="entry name" value="Ankyrin repeat-containing domain"/>
    <property type="match status" value="1"/>
</dbReference>
<reference evidence="4 5" key="1">
    <citation type="journal article" date="2013" name="PLoS Genet.">
        <title>The genome and development-dependent transcriptomes of Pyronema confluens: a window into fungal evolution.</title>
        <authorList>
            <person name="Traeger S."/>
            <person name="Altegoer F."/>
            <person name="Freitag M."/>
            <person name="Gabaldon T."/>
            <person name="Kempken F."/>
            <person name="Kumar A."/>
            <person name="Marcet-Houben M."/>
            <person name="Poggeler S."/>
            <person name="Stajich J.E."/>
            <person name="Nowrousian M."/>
        </authorList>
    </citation>
    <scope>NUCLEOTIDE SEQUENCE [LARGE SCALE GENOMIC DNA]</scope>
    <source>
        <strain evidence="5">CBS 100304</strain>
        <tissue evidence="4">Vegetative mycelium</tissue>
    </source>
</reference>
<evidence type="ECO:0000256" key="1">
    <source>
        <dbReference type="ARBA" id="ARBA00022737"/>
    </source>
</evidence>
<accession>U4LKM5</accession>
<dbReference type="PROSITE" id="PS50297">
    <property type="entry name" value="ANK_REP_REGION"/>
    <property type="match status" value="1"/>
</dbReference>
<organism evidence="4 5">
    <name type="scientific">Pyronema omphalodes (strain CBS 100304)</name>
    <name type="common">Pyronema confluens</name>
    <dbReference type="NCBI Taxonomy" id="1076935"/>
    <lineage>
        <taxon>Eukaryota</taxon>
        <taxon>Fungi</taxon>
        <taxon>Dikarya</taxon>
        <taxon>Ascomycota</taxon>
        <taxon>Pezizomycotina</taxon>
        <taxon>Pezizomycetes</taxon>
        <taxon>Pezizales</taxon>
        <taxon>Pyronemataceae</taxon>
        <taxon>Pyronema</taxon>
    </lineage>
</organism>
<dbReference type="InterPro" id="IPR036770">
    <property type="entry name" value="Ankyrin_rpt-contain_sf"/>
</dbReference>
<feature type="repeat" description="ANK" evidence="3">
    <location>
        <begin position="61"/>
        <end position="83"/>
    </location>
</feature>
<dbReference type="PANTHER" id="PTHR24198:SF165">
    <property type="entry name" value="ANKYRIN REPEAT-CONTAINING PROTEIN-RELATED"/>
    <property type="match status" value="1"/>
</dbReference>
<keyword evidence="5" id="KW-1185">Reference proteome</keyword>
<name>U4LKM5_PYROM</name>
<evidence type="ECO:0000256" key="2">
    <source>
        <dbReference type="ARBA" id="ARBA00023043"/>
    </source>
</evidence>
<evidence type="ECO:0000313" key="5">
    <source>
        <dbReference type="Proteomes" id="UP000018144"/>
    </source>
</evidence>
<protein>
    <submittedName>
        <fullName evidence="4">Similar to Putative ankyrin repeat protein FPV219 acc. no. Q9J516</fullName>
    </submittedName>
</protein>
<dbReference type="Pfam" id="PF12796">
    <property type="entry name" value="Ank_2"/>
    <property type="match status" value="1"/>
</dbReference>
<dbReference type="EMBL" id="HF935790">
    <property type="protein sequence ID" value="CCX13221.1"/>
    <property type="molecule type" value="Genomic_DNA"/>
</dbReference>
<dbReference type="OrthoDB" id="539213at2759"/>
<keyword evidence="2 3" id="KW-0040">ANK repeat</keyword>
<dbReference type="AlphaFoldDB" id="U4LKM5"/>
<dbReference type="InterPro" id="IPR002110">
    <property type="entry name" value="Ankyrin_rpt"/>
</dbReference>
<dbReference type="PROSITE" id="PS50088">
    <property type="entry name" value="ANK_REPEAT"/>
    <property type="match status" value="1"/>
</dbReference>
<proteinExistence type="predicted"/>